<gene>
    <name evidence="1" type="ORF">ABK905_13095</name>
</gene>
<dbReference type="EMBL" id="CP157947">
    <property type="protein sequence ID" value="XBS71732.1"/>
    <property type="molecule type" value="Genomic_DNA"/>
</dbReference>
<evidence type="ECO:0000313" key="1">
    <source>
        <dbReference type="EMBL" id="XBS71732.1"/>
    </source>
</evidence>
<name>A0AAU7QFQ1_9GAMM</name>
<protein>
    <submittedName>
        <fullName evidence="1">Uncharacterized protein</fullName>
    </submittedName>
</protein>
<reference evidence="1" key="1">
    <citation type="submission" date="2024-06" db="EMBL/GenBank/DDBJ databases">
        <authorList>
            <person name="Coelho C."/>
            <person name="Bento M."/>
            <person name="Garcia E."/>
            <person name="Camelo A."/>
            <person name="Brandao I."/>
            <person name="Espirito Santo C."/>
            <person name="Trovao J."/>
            <person name="Verissimo A."/>
            <person name="Costa J."/>
            <person name="Tiago I."/>
        </authorList>
    </citation>
    <scope>NUCLEOTIDE SEQUENCE</scope>
    <source>
        <strain evidence="1">KWT182</strain>
    </source>
</reference>
<organism evidence="1">
    <name type="scientific">Acerihabitans sp. KWT182</name>
    <dbReference type="NCBI Taxonomy" id="3157919"/>
    <lineage>
        <taxon>Bacteria</taxon>
        <taxon>Pseudomonadati</taxon>
        <taxon>Pseudomonadota</taxon>
        <taxon>Gammaproteobacteria</taxon>
        <taxon>Enterobacterales</taxon>
        <taxon>Pectobacteriaceae</taxon>
        <taxon>Acerihabitans</taxon>
    </lineage>
</organism>
<dbReference type="AlphaFoldDB" id="A0AAU7QFQ1"/>
<proteinExistence type="predicted"/>
<accession>A0AAU7QFQ1</accession>
<sequence>MLEKLHYFYLMDALKRPFPKQPGDYLGVGQYPLLHDVPWADSIGPGDIVTSYPTFWGVSARDFYAKKHSAQADSEGHADIRYRQAMVFFKIEGAQQCIPLITDFDSGQAIHFTEEAIKRREYIYQPNMFFKVKSIATAYMMEGDIHPTQRIGVVLEEFIGPVIEAKNLYTGEALPVTQPEWTRRANRYHMALLS</sequence>